<gene>
    <name evidence="1" type="ORF">A4A49_25773</name>
</gene>
<evidence type="ECO:0000313" key="2">
    <source>
        <dbReference type="Proteomes" id="UP000187609"/>
    </source>
</evidence>
<sequence length="70" mass="7610">MYLSLPLFRSRFASIRFVGVCAGRTRSAQSTDFRWHPAASGARAPVTGARSSTWDKLTADIRPLLGGITV</sequence>
<reference evidence="1" key="1">
    <citation type="submission" date="2016-11" db="EMBL/GenBank/DDBJ databases">
        <title>The genome of Nicotiana attenuata.</title>
        <authorList>
            <person name="Xu S."/>
            <person name="Brockmoeller T."/>
            <person name="Gaquerel E."/>
            <person name="Navarro A."/>
            <person name="Kuhl H."/>
            <person name="Gase K."/>
            <person name="Ling Z."/>
            <person name="Zhou W."/>
            <person name="Kreitzer C."/>
            <person name="Stanke M."/>
            <person name="Tang H."/>
            <person name="Lyons E."/>
            <person name="Pandey P."/>
            <person name="Pandey S.P."/>
            <person name="Timmermann B."/>
            <person name="Baldwin I.T."/>
        </authorList>
    </citation>
    <scope>NUCLEOTIDE SEQUENCE [LARGE SCALE GENOMIC DNA]</scope>
    <source>
        <strain evidence="1">UT</strain>
    </source>
</reference>
<evidence type="ECO:0000313" key="1">
    <source>
        <dbReference type="EMBL" id="OIT27622.1"/>
    </source>
</evidence>
<accession>A0A1J6KE10</accession>
<protein>
    <submittedName>
        <fullName evidence="1">Uncharacterized protein</fullName>
    </submittedName>
</protein>
<dbReference type="EMBL" id="MJEQ01002335">
    <property type="protein sequence ID" value="OIT27622.1"/>
    <property type="molecule type" value="Genomic_DNA"/>
</dbReference>
<dbReference type="AlphaFoldDB" id="A0A1J6KE10"/>
<dbReference type="Gramene" id="OIT27622">
    <property type="protein sequence ID" value="OIT27622"/>
    <property type="gene ID" value="A4A49_25773"/>
</dbReference>
<keyword evidence="2" id="KW-1185">Reference proteome</keyword>
<proteinExistence type="predicted"/>
<organism evidence="1 2">
    <name type="scientific">Nicotiana attenuata</name>
    <name type="common">Coyote tobacco</name>
    <dbReference type="NCBI Taxonomy" id="49451"/>
    <lineage>
        <taxon>Eukaryota</taxon>
        <taxon>Viridiplantae</taxon>
        <taxon>Streptophyta</taxon>
        <taxon>Embryophyta</taxon>
        <taxon>Tracheophyta</taxon>
        <taxon>Spermatophyta</taxon>
        <taxon>Magnoliopsida</taxon>
        <taxon>eudicotyledons</taxon>
        <taxon>Gunneridae</taxon>
        <taxon>Pentapetalae</taxon>
        <taxon>asterids</taxon>
        <taxon>lamiids</taxon>
        <taxon>Solanales</taxon>
        <taxon>Solanaceae</taxon>
        <taxon>Nicotianoideae</taxon>
        <taxon>Nicotianeae</taxon>
        <taxon>Nicotiana</taxon>
    </lineage>
</organism>
<dbReference type="Proteomes" id="UP000187609">
    <property type="component" value="Unassembled WGS sequence"/>
</dbReference>
<comment type="caution">
    <text evidence="1">The sequence shown here is derived from an EMBL/GenBank/DDBJ whole genome shotgun (WGS) entry which is preliminary data.</text>
</comment>
<name>A0A1J6KE10_NICAT</name>